<feature type="chain" id="PRO_5018278615" evidence="1">
    <location>
        <begin position="17"/>
        <end position="302"/>
    </location>
</feature>
<evidence type="ECO:0000313" key="2">
    <source>
        <dbReference type="EMBL" id="RNA16584.1"/>
    </source>
</evidence>
<dbReference type="Gene3D" id="3.10.100.10">
    <property type="entry name" value="Mannose-Binding Protein A, subunit A"/>
    <property type="match status" value="1"/>
</dbReference>
<dbReference type="OrthoDB" id="10056288at2759"/>
<evidence type="ECO:0000313" key="3">
    <source>
        <dbReference type="Proteomes" id="UP000276133"/>
    </source>
</evidence>
<dbReference type="STRING" id="10195.A0A3M7QZP2"/>
<keyword evidence="2" id="KW-0675">Receptor</keyword>
<protein>
    <submittedName>
        <fullName evidence="2">Fibroblast growth factor receptor-like</fullName>
    </submittedName>
</protein>
<gene>
    <name evidence="2" type="ORF">BpHYR1_003649</name>
</gene>
<dbReference type="EMBL" id="REGN01004672">
    <property type="protein sequence ID" value="RNA16584.1"/>
    <property type="molecule type" value="Genomic_DNA"/>
</dbReference>
<dbReference type="CDD" id="cd00037">
    <property type="entry name" value="CLECT"/>
    <property type="match status" value="1"/>
</dbReference>
<comment type="caution">
    <text evidence="2">The sequence shown here is derived from an EMBL/GenBank/DDBJ whole genome shotgun (WGS) entry which is preliminary data.</text>
</comment>
<sequence length="302" mass="34700">MILKTVLVLLISNVYAQQIVWNGNTAEKCDFHGIYLKDFPSTKAECAPRCEAHPECTHFAWGPFHHGGNCVLKKGPVSKSDAYSTWYNSCGIKSSLLYPNTDYMPNNRNKFFELETRKEVEIKKVKYWTRPLKCSSNTCQCENVDSDPYNGEQVYWSASNQSCVPCPAGYKTGYGYGVFNSSNRVTNRCFKTLKTIHADYDAAQSDCQQDSANLITIRNIMEMNMVKTQFSVQNYKFIVGSIIEPPYNYTWIYNNDVLVQDLFYCDVKPDLNDTFKYILIFDGYCLTYVENKNSYGYVCEIN</sequence>
<dbReference type="InterPro" id="IPR016187">
    <property type="entry name" value="CTDL_fold"/>
</dbReference>
<reference evidence="2 3" key="1">
    <citation type="journal article" date="2018" name="Sci. Rep.">
        <title>Genomic signatures of local adaptation to the degree of environmental predictability in rotifers.</title>
        <authorList>
            <person name="Franch-Gras L."/>
            <person name="Hahn C."/>
            <person name="Garcia-Roger E.M."/>
            <person name="Carmona M.J."/>
            <person name="Serra M."/>
            <person name="Gomez A."/>
        </authorList>
    </citation>
    <scope>NUCLEOTIDE SEQUENCE [LARGE SCALE GENOMIC DNA]</scope>
    <source>
        <strain evidence="2">HYR1</strain>
    </source>
</reference>
<feature type="signal peptide" evidence="1">
    <location>
        <begin position="1"/>
        <end position="16"/>
    </location>
</feature>
<keyword evidence="3" id="KW-1185">Reference proteome</keyword>
<name>A0A3M7QZP2_BRAPC</name>
<organism evidence="2 3">
    <name type="scientific">Brachionus plicatilis</name>
    <name type="common">Marine rotifer</name>
    <name type="synonym">Brachionus muelleri</name>
    <dbReference type="NCBI Taxonomy" id="10195"/>
    <lineage>
        <taxon>Eukaryota</taxon>
        <taxon>Metazoa</taxon>
        <taxon>Spiralia</taxon>
        <taxon>Gnathifera</taxon>
        <taxon>Rotifera</taxon>
        <taxon>Eurotatoria</taxon>
        <taxon>Monogononta</taxon>
        <taxon>Pseudotrocha</taxon>
        <taxon>Ploima</taxon>
        <taxon>Brachionidae</taxon>
        <taxon>Brachionus</taxon>
    </lineage>
</organism>
<evidence type="ECO:0000256" key="1">
    <source>
        <dbReference type="SAM" id="SignalP"/>
    </source>
</evidence>
<dbReference type="InterPro" id="IPR016186">
    <property type="entry name" value="C-type_lectin-like/link_sf"/>
</dbReference>
<dbReference type="Proteomes" id="UP000276133">
    <property type="component" value="Unassembled WGS sequence"/>
</dbReference>
<keyword evidence="1" id="KW-0732">Signal</keyword>
<dbReference type="SUPFAM" id="SSF56436">
    <property type="entry name" value="C-type lectin-like"/>
    <property type="match status" value="1"/>
</dbReference>
<dbReference type="AlphaFoldDB" id="A0A3M7QZP2"/>
<accession>A0A3M7QZP2</accession>
<dbReference type="Gene3D" id="3.50.4.10">
    <property type="entry name" value="Hepatocyte Growth Factor"/>
    <property type="match status" value="1"/>
</dbReference>
<proteinExistence type="predicted"/>